<organism evidence="2 3">
    <name type="scientific">Bradyrhizobium japonicum</name>
    <dbReference type="NCBI Taxonomy" id="375"/>
    <lineage>
        <taxon>Bacteria</taxon>
        <taxon>Pseudomonadati</taxon>
        <taxon>Pseudomonadota</taxon>
        <taxon>Alphaproteobacteria</taxon>
        <taxon>Hyphomicrobiales</taxon>
        <taxon>Nitrobacteraceae</taxon>
        <taxon>Bradyrhizobium</taxon>
    </lineage>
</organism>
<comment type="caution">
    <text evidence="2">The sequence shown here is derived from an EMBL/GenBank/DDBJ whole genome shotgun (WGS) entry which is preliminary data.</text>
</comment>
<evidence type="ECO:0000313" key="2">
    <source>
        <dbReference type="EMBL" id="KGT80362.1"/>
    </source>
</evidence>
<protein>
    <submittedName>
        <fullName evidence="2">Uncharacterized protein</fullName>
    </submittedName>
</protein>
<dbReference type="EMBL" id="JRPN01000004">
    <property type="protein sequence ID" value="KGT80362.1"/>
    <property type="molecule type" value="Genomic_DNA"/>
</dbReference>
<evidence type="ECO:0000313" key="3">
    <source>
        <dbReference type="Proteomes" id="UP000030377"/>
    </source>
</evidence>
<reference evidence="2 3" key="1">
    <citation type="submission" date="2014-09" db="EMBL/GenBank/DDBJ databases">
        <title>Draft genome of Bradyrhizobium japonicum Is-34.</title>
        <authorList>
            <person name="Tsurumaru H."/>
            <person name="Yamakawa T."/>
            <person name="Hashimoto S."/>
            <person name="Okizaki K."/>
            <person name="Kanesaki Y."/>
            <person name="Yoshikawa H."/>
            <person name="Yajima S."/>
        </authorList>
    </citation>
    <scope>NUCLEOTIDE SEQUENCE [LARGE SCALE GENOMIC DNA]</scope>
    <source>
        <strain evidence="2 3">Is-34</strain>
    </source>
</reference>
<dbReference type="AlphaFoldDB" id="A0A0A3Y0Y6"/>
<proteinExistence type="predicted"/>
<feature type="coiled-coil region" evidence="1">
    <location>
        <begin position="48"/>
        <end position="90"/>
    </location>
</feature>
<evidence type="ECO:0000256" key="1">
    <source>
        <dbReference type="SAM" id="Coils"/>
    </source>
</evidence>
<dbReference type="RefSeq" id="WP_028158129.1">
    <property type="nucleotide sequence ID" value="NZ_JANUDC010000001.1"/>
</dbReference>
<dbReference type="Proteomes" id="UP000030377">
    <property type="component" value="Unassembled WGS sequence"/>
</dbReference>
<name>A0A0A3Y0Y6_BRAJP</name>
<gene>
    <name evidence="2" type="ORF">MA20_07065</name>
</gene>
<keyword evidence="1" id="KW-0175">Coiled coil</keyword>
<sequence>MSKKTAKQQLHGARADLAAAEANLRVVPESKLGATDTPTSFDAWRRERDSAVLEVERLSKLIERLEAAMIEDTLREQQAALRKRTDAQQQANEVLAQRIQKEGQAAIDVLLTLARDIAAAEIVDAEINTQLRDDADRIVGADMLARYRPPAPRETISETKTSLWVFAANGNLVGDQDEVQEWADGRGFLVGAPGHRTQCVRRGFRSIEYIEAEPHQHPEPFYGALRLSGITSGPA</sequence>
<accession>A0A0A3Y0Y6</accession>